<organism evidence="2">
    <name type="scientific">Mustela putorius furo</name>
    <name type="common">European domestic ferret</name>
    <name type="synonym">Mustela furo</name>
    <dbReference type="NCBI Taxonomy" id="9669"/>
    <lineage>
        <taxon>Eukaryota</taxon>
        <taxon>Metazoa</taxon>
        <taxon>Chordata</taxon>
        <taxon>Craniata</taxon>
        <taxon>Vertebrata</taxon>
        <taxon>Euteleostomi</taxon>
        <taxon>Mammalia</taxon>
        <taxon>Eutheria</taxon>
        <taxon>Laurasiatheria</taxon>
        <taxon>Carnivora</taxon>
        <taxon>Caniformia</taxon>
        <taxon>Musteloidea</taxon>
        <taxon>Mustelidae</taxon>
        <taxon>Mustelinae</taxon>
        <taxon>Mustela</taxon>
    </lineage>
</organism>
<dbReference type="Ensembl" id="ENSMPUT00000007313.1">
    <property type="protein sequence ID" value="ENSMPUP00000007194.1"/>
    <property type="gene ID" value="ENSMPUG00000007252.1"/>
</dbReference>
<dbReference type="HOGENOM" id="CLU_2922024_0_0_1"/>
<dbReference type="AlphaFoldDB" id="M3Y787"/>
<dbReference type="InParanoid" id="M3Y787"/>
<feature type="compositionally biased region" description="Basic and acidic residues" evidence="1">
    <location>
        <begin position="18"/>
        <end position="30"/>
    </location>
</feature>
<feature type="compositionally biased region" description="Basic and acidic residues" evidence="1">
    <location>
        <begin position="38"/>
        <end position="50"/>
    </location>
</feature>
<evidence type="ECO:0000313" key="2">
    <source>
        <dbReference type="Ensembl" id="ENSMPUP00000007194.1"/>
    </source>
</evidence>
<protein>
    <submittedName>
        <fullName evidence="2">Uncharacterized protein</fullName>
    </submittedName>
</protein>
<name>M3Y787_MUSPF</name>
<evidence type="ECO:0000256" key="1">
    <source>
        <dbReference type="SAM" id="MobiDB-lite"/>
    </source>
</evidence>
<reference evidence="2" key="1">
    <citation type="submission" date="2024-06" db="UniProtKB">
        <authorList>
            <consortium name="Ensembl"/>
        </authorList>
    </citation>
    <scope>IDENTIFICATION</scope>
</reference>
<accession>M3Y787</accession>
<dbReference type="EMBL" id="AEYP01022767">
    <property type="status" value="NOT_ANNOTATED_CDS"/>
    <property type="molecule type" value="Genomic_DNA"/>
</dbReference>
<sequence>MMDGRCLVNGFGKSGNAESEKSSSKGKEARGGYGGMSDAERGWRLREVRGRGRPVGSLRPL</sequence>
<proteinExistence type="predicted"/>
<feature type="region of interest" description="Disordered" evidence="1">
    <location>
        <begin position="1"/>
        <end position="61"/>
    </location>
</feature>